<evidence type="ECO:0000256" key="1">
    <source>
        <dbReference type="SAM" id="SignalP"/>
    </source>
</evidence>
<gene>
    <name evidence="2" type="ORF">C4F49_15680</name>
</gene>
<dbReference type="RefSeq" id="WP_196936974.1">
    <property type="nucleotide sequence ID" value="NZ_MU158698.1"/>
</dbReference>
<organism evidence="2 3">
    <name type="scientific">Sphingobacterium hungaricum</name>
    <dbReference type="NCBI Taxonomy" id="2082723"/>
    <lineage>
        <taxon>Bacteria</taxon>
        <taxon>Pseudomonadati</taxon>
        <taxon>Bacteroidota</taxon>
        <taxon>Sphingobacteriia</taxon>
        <taxon>Sphingobacteriales</taxon>
        <taxon>Sphingobacteriaceae</taxon>
        <taxon>Sphingobacterium</taxon>
    </lineage>
</organism>
<evidence type="ECO:0008006" key="4">
    <source>
        <dbReference type="Google" id="ProtNLM"/>
    </source>
</evidence>
<evidence type="ECO:0000313" key="2">
    <source>
        <dbReference type="EMBL" id="MBE8715123.1"/>
    </source>
</evidence>
<feature type="chain" id="PRO_5037771710" description="Lipoprotein" evidence="1">
    <location>
        <begin position="24"/>
        <end position="209"/>
    </location>
</feature>
<feature type="signal peptide" evidence="1">
    <location>
        <begin position="1"/>
        <end position="23"/>
    </location>
</feature>
<accession>A0A928YTF6</accession>
<protein>
    <recommendedName>
        <fullName evidence="4">Lipoprotein</fullName>
    </recommendedName>
</protein>
<name>A0A928YTF6_9SPHI</name>
<dbReference type="EMBL" id="PRDK01000009">
    <property type="protein sequence ID" value="MBE8715123.1"/>
    <property type="molecule type" value="Genomic_DNA"/>
</dbReference>
<keyword evidence="3" id="KW-1185">Reference proteome</keyword>
<keyword evidence="1" id="KW-0732">Signal</keyword>
<dbReference type="Proteomes" id="UP000616201">
    <property type="component" value="Unassembled WGS sequence"/>
</dbReference>
<reference evidence="2" key="1">
    <citation type="submission" date="2018-02" db="EMBL/GenBank/DDBJ databases">
        <authorList>
            <person name="Vasarhelyi B.M."/>
            <person name="Deshmukh S."/>
            <person name="Balint B."/>
            <person name="Kukolya J."/>
        </authorList>
    </citation>
    <scope>NUCLEOTIDE SEQUENCE</scope>
    <source>
        <strain evidence="2">KB22</strain>
    </source>
</reference>
<dbReference type="AlphaFoldDB" id="A0A928YTF6"/>
<proteinExistence type="predicted"/>
<sequence length="209" mass="22826">MKYIALSLLLIPFVFLTSCQSNQTAKTAGTESDLTEVNFGQASDTALVDLTFDIIEDTKTDSTHIYTVQALNNSETVGFQIEIDANIPAGTGTTSDVILKDTLIANAITFRSIGENSNALLDALATRFGLTPSKSFATQAVHASVFPLNTEVAILDNLGEYSFQLYFPEAENTYAPMLNLKINTNDNKLELKEVDAENRAKLIELFSQQ</sequence>
<evidence type="ECO:0000313" key="3">
    <source>
        <dbReference type="Proteomes" id="UP000616201"/>
    </source>
</evidence>
<comment type="caution">
    <text evidence="2">The sequence shown here is derived from an EMBL/GenBank/DDBJ whole genome shotgun (WGS) entry which is preliminary data.</text>
</comment>
<dbReference type="PROSITE" id="PS51257">
    <property type="entry name" value="PROKAR_LIPOPROTEIN"/>
    <property type="match status" value="1"/>
</dbReference>